<dbReference type="AlphaFoldDB" id="A0A369PNM3"/>
<protein>
    <submittedName>
        <fullName evidence="3">DUF4394 domain-containing protein</fullName>
    </submittedName>
</protein>
<dbReference type="RefSeq" id="WP_115405014.1">
    <property type="nucleotide sequence ID" value="NZ_QPKV01000016.1"/>
</dbReference>
<name>A0A369PNM3_9SPHI</name>
<keyword evidence="4" id="KW-1185">Reference proteome</keyword>
<sequence>MMKTKHFIIMALFAFMIPALFSACKKDRNNNNDEMLVPGPDVNFYALTADSKLLLINAKNPSSVTAQVSISGLQTGETILGIDFRPATGQLYGIGSTSRLYVIDYKTGVARSISTAPFTPALNGTSVGFDFNPTVDRIRVVTNTGQNLRLNPETGTVMIADGAINGITNARISSVAYTQNKAGATTTVLFDIDAATDKLYKQDPPNDGKLVEVGSLGYDVNEMGGFDINPDESAAIAALSVGGTSALYTVDTNTGKASKIGNLPVNITALAIPTEPVAYAVSNNNELLIFNPLAATPTVSIKSITGIQTGENILGIDMRPLNGQLYALGSTSRIYTINASSGAAAVVGTAPLTALLNGTQFGFDFNPTVDRIRIVSNLGQNLRFNPADGSVIVDGNISLATAAISGAAYTNNFAGATTTVLYDIDSTGDRLYKQDPPNNGTLIDVGPLGINVESNNGFDIGGTSGLVYGLFTVNGTQRVYSVNLTTGAATAGATITNPARAFALGIGF</sequence>
<proteinExistence type="predicted"/>
<dbReference type="SUPFAM" id="SSF75011">
    <property type="entry name" value="3-carboxy-cis,cis-mucoante lactonizing enzyme"/>
    <property type="match status" value="1"/>
</dbReference>
<feature type="domain" description="DUF4394" evidence="2">
    <location>
        <begin position="287"/>
        <end position="498"/>
    </location>
</feature>
<dbReference type="Pfam" id="PF14339">
    <property type="entry name" value="DUF4394"/>
    <property type="match status" value="2"/>
</dbReference>
<organism evidence="3 4">
    <name type="scientific">Pedobacter chinensis</name>
    <dbReference type="NCBI Taxonomy" id="2282421"/>
    <lineage>
        <taxon>Bacteria</taxon>
        <taxon>Pseudomonadati</taxon>
        <taxon>Bacteroidota</taxon>
        <taxon>Sphingobacteriia</taxon>
        <taxon>Sphingobacteriales</taxon>
        <taxon>Sphingobacteriaceae</taxon>
        <taxon>Pedobacter</taxon>
    </lineage>
</organism>
<reference evidence="3 4" key="1">
    <citation type="submission" date="2018-07" db="EMBL/GenBank/DDBJ databases">
        <title>Pedobacter sp. nov., isolated from soil.</title>
        <authorList>
            <person name="Zhou L.Y."/>
            <person name="Du Z.J."/>
        </authorList>
    </citation>
    <scope>NUCLEOTIDE SEQUENCE [LARGE SCALE GENOMIC DNA]</scope>
    <source>
        <strain evidence="3 4">JDX94</strain>
    </source>
</reference>
<evidence type="ECO:0000313" key="3">
    <source>
        <dbReference type="EMBL" id="RDC54201.1"/>
    </source>
</evidence>
<evidence type="ECO:0000256" key="1">
    <source>
        <dbReference type="SAM" id="SignalP"/>
    </source>
</evidence>
<feature type="signal peptide" evidence="1">
    <location>
        <begin position="1"/>
        <end position="22"/>
    </location>
</feature>
<gene>
    <name evidence="3" type="ORF">DU508_23000</name>
</gene>
<evidence type="ECO:0000313" key="4">
    <source>
        <dbReference type="Proteomes" id="UP000253961"/>
    </source>
</evidence>
<keyword evidence="1" id="KW-0732">Signal</keyword>
<evidence type="ECO:0000259" key="2">
    <source>
        <dbReference type="Pfam" id="PF14339"/>
    </source>
</evidence>
<dbReference type="InterPro" id="IPR025507">
    <property type="entry name" value="DUF4394"/>
</dbReference>
<feature type="chain" id="PRO_5016587337" evidence="1">
    <location>
        <begin position="23"/>
        <end position="508"/>
    </location>
</feature>
<accession>A0A369PNM3</accession>
<dbReference type="OrthoDB" id="531718at2"/>
<feature type="domain" description="DUF4394" evidence="2">
    <location>
        <begin position="53"/>
        <end position="270"/>
    </location>
</feature>
<dbReference type="Proteomes" id="UP000253961">
    <property type="component" value="Unassembled WGS sequence"/>
</dbReference>
<dbReference type="EMBL" id="QPKV01000016">
    <property type="protein sequence ID" value="RDC54201.1"/>
    <property type="molecule type" value="Genomic_DNA"/>
</dbReference>
<dbReference type="PROSITE" id="PS51257">
    <property type="entry name" value="PROKAR_LIPOPROTEIN"/>
    <property type="match status" value="1"/>
</dbReference>
<comment type="caution">
    <text evidence="3">The sequence shown here is derived from an EMBL/GenBank/DDBJ whole genome shotgun (WGS) entry which is preliminary data.</text>
</comment>